<gene>
    <name evidence="2" type="ORF">DUPY_10090</name>
</gene>
<comment type="caution">
    <text evidence="2">The sequence shown here is derived from an EMBL/GenBank/DDBJ whole genome shotgun (WGS) entry which is preliminary data.</text>
</comment>
<keyword evidence="3" id="KW-1185">Reference proteome</keyword>
<feature type="transmembrane region" description="Helical" evidence="1">
    <location>
        <begin position="7"/>
        <end position="28"/>
    </location>
</feature>
<feature type="transmembrane region" description="Helical" evidence="1">
    <location>
        <begin position="34"/>
        <end position="55"/>
    </location>
</feature>
<proteinExistence type="predicted"/>
<sequence length="94" mass="10334">MQSTRSVVAFLIGLGIAMALVFVALKLGTPWNPLFPLMSFVVGIVLASNFFEWMAKAHPNSSLAKGHYVPLGWRLLAYFGERAHPFRSIVPTCA</sequence>
<organism evidence="2 3">
    <name type="scientific">Duganella phyllosphaerae</name>
    <dbReference type="NCBI Taxonomy" id="762836"/>
    <lineage>
        <taxon>Bacteria</taxon>
        <taxon>Pseudomonadati</taxon>
        <taxon>Pseudomonadota</taxon>
        <taxon>Betaproteobacteria</taxon>
        <taxon>Burkholderiales</taxon>
        <taxon>Oxalobacteraceae</taxon>
        <taxon>Telluria group</taxon>
        <taxon>Duganella</taxon>
    </lineage>
</organism>
<reference evidence="3" key="1">
    <citation type="journal article" date="2016" name="Front. Microbiol.">
        <title>Molecular Keys to the Janthinobacterium and Duganella spp. Interaction with the Plant Pathogen Fusarium graminearum.</title>
        <authorList>
            <person name="Haack F.S."/>
            <person name="Poehlein A."/>
            <person name="Kroger C."/>
            <person name="Voigt C.A."/>
            <person name="Piepenbring M."/>
            <person name="Bode H.B."/>
            <person name="Daniel R."/>
            <person name="Schafer W."/>
            <person name="Streit W.R."/>
        </authorList>
    </citation>
    <scope>NUCLEOTIDE SEQUENCE [LARGE SCALE GENOMIC DNA]</scope>
    <source>
        <strain evidence="3">T54</strain>
    </source>
</reference>
<dbReference type="AlphaFoldDB" id="A0A1E7X5F2"/>
<evidence type="ECO:0000256" key="1">
    <source>
        <dbReference type="SAM" id="Phobius"/>
    </source>
</evidence>
<dbReference type="Proteomes" id="UP000175989">
    <property type="component" value="Unassembled WGS sequence"/>
</dbReference>
<keyword evidence="1" id="KW-0812">Transmembrane</keyword>
<name>A0A1E7X5F2_9BURK</name>
<keyword evidence="1" id="KW-1133">Transmembrane helix</keyword>
<keyword evidence="1" id="KW-0472">Membrane</keyword>
<evidence type="ECO:0000313" key="3">
    <source>
        <dbReference type="Proteomes" id="UP000175989"/>
    </source>
</evidence>
<dbReference type="EMBL" id="LROM01000056">
    <property type="protein sequence ID" value="OFA07766.1"/>
    <property type="molecule type" value="Genomic_DNA"/>
</dbReference>
<evidence type="ECO:0000313" key="2">
    <source>
        <dbReference type="EMBL" id="OFA07766.1"/>
    </source>
</evidence>
<accession>A0A1E7X5F2</accession>
<protein>
    <submittedName>
        <fullName evidence="2">Uncharacterized protein</fullName>
    </submittedName>
</protein>